<organism evidence="1 2">
    <name type="scientific">Stieleria maiorica</name>
    <dbReference type="NCBI Taxonomy" id="2795974"/>
    <lineage>
        <taxon>Bacteria</taxon>
        <taxon>Pseudomonadati</taxon>
        <taxon>Planctomycetota</taxon>
        <taxon>Planctomycetia</taxon>
        <taxon>Pirellulales</taxon>
        <taxon>Pirellulaceae</taxon>
        <taxon>Stieleria</taxon>
    </lineage>
</organism>
<dbReference type="KEGG" id="smam:Mal15_26020"/>
<protein>
    <submittedName>
        <fullName evidence="1">Uncharacterized protein</fullName>
    </submittedName>
</protein>
<sequence length="78" mass="8642">MPTITNTSTPSGYGQSFGFRFAEPGASLSNAIVDPVVSIDKTHLMSCKCDAMTMICDMQGRAFATRFCWTLWLSFFMN</sequence>
<dbReference type="Proteomes" id="UP000321353">
    <property type="component" value="Chromosome"/>
</dbReference>
<evidence type="ECO:0000313" key="1">
    <source>
        <dbReference type="EMBL" id="QEF98550.1"/>
    </source>
</evidence>
<name>A0A5B9MEY2_9BACT</name>
<dbReference type="EMBL" id="CP036264">
    <property type="protein sequence ID" value="QEF98550.1"/>
    <property type="molecule type" value="Genomic_DNA"/>
</dbReference>
<gene>
    <name evidence="1" type="ORF">Mal15_26020</name>
</gene>
<reference evidence="1 2" key="1">
    <citation type="submission" date="2019-02" db="EMBL/GenBank/DDBJ databases">
        <title>Planctomycetal bacteria perform biofilm scaping via a novel small molecule.</title>
        <authorList>
            <person name="Jeske O."/>
            <person name="Boedeker C."/>
            <person name="Wiegand S."/>
            <person name="Breitling P."/>
            <person name="Kallscheuer N."/>
            <person name="Jogler M."/>
            <person name="Rohde M."/>
            <person name="Petersen J."/>
            <person name="Medema M.H."/>
            <person name="Surup F."/>
            <person name="Jogler C."/>
        </authorList>
    </citation>
    <scope>NUCLEOTIDE SEQUENCE [LARGE SCALE GENOMIC DNA]</scope>
    <source>
        <strain evidence="1 2">Mal15</strain>
    </source>
</reference>
<dbReference type="AlphaFoldDB" id="A0A5B9MEY2"/>
<evidence type="ECO:0000313" key="2">
    <source>
        <dbReference type="Proteomes" id="UP000321353"/>
    </source>
</evidence>
<accession>A0A5B9MEY2</accession>
<proteinExistence type="predicted"/>
<keyword evidence="2" id="KW-1185">Reference proteome</keyword>